<organism evidence="3 4">
    <name type="scientific">Parahaliea mediterranea</name>
    <dbReference type="NCBI Taxonomy" id="651086"/>
    <lineage>
        <taxon>Bacteria</taxon>
        <taxon>Pseudomonadati</taxon>
        <taxon>Pseudomonadota</taxon>
        <taxon>Gammaproteobacteria</taxon>
        <taxon>Cellvibrionales</taxon>
        <taxon>Halieaceae</taxon>
        <taxon>Parahaliea</taxon>
    </lineage>
</organism>
<dbReference type="Gene3D" id="2.30.270.10">
    <property type="entry name" value="duf1285 protein"/>
    <property type="match status" value="1"/>
</dbReference>
<dbReference type="AlphaFoldDB" id="A0A939DGM2"/>
<comment type="caution">
    <text evidence="3">The sequence shown here is derived from an EMBL/GenBank/DDBJ whole genome shotgun (WGS) entry which is preliminary data.</text>
</comment>
<protein>
    <submittedName>
        <fullName evidence="3">DUF1285 domain-containing protein</fullName>
    </submittedName>
</protein>
<dbReference type="InterPro" id="IPR010707">
    <property type="entry name" value="DUF1285"/>
</dbReference>
<sequence length="183" mass="20734">MPEPADTPDPLRSLERQVKGRRNFDEPPIHLWNPPLSGDIDIEIRADGSWWHEGDPIRREAIVRLFASILRREDDGEYYLVTPAEKWRLRVEAHPLTIIEIEAGADGEEGVYTATLNTGKRYPIDAEHPLFLDRERDGVAGIRLPHGLSALCTRPAWYRLVEQAEEVDGVPAIRSSGNTWPLA</sequence>
<dbReference type="InterPro" id="IPR048341">
    <property type="entry name" value="DUF1285_N"/>
</dbReference>
<accession>A0A939DGM2</accession>
<dbReference type="InterPro" id="IPR023361">
    <property type="entry name" value="DUF1285_beta_roll_sf"/>
</dbReference>
<proteinExistence type="predicted"/>
<dbReference type="InterPro" id="IPR048342">
    <property type="entry name" value="DUF1285_C"/>
</dbReference>
<dbReference type="Pfam" id="PF21028">
    <property type="entry name" value="DUF1285_C"/>
    <property type="match status" value="1"/>
</dbReference>
<dbReference type="Proteomes" id="UP000664303">
    <property type="component" value="Unassembled WGS sequence"/>
</dbReference>
<dbReference type="RefSeq" id="WP_206561155.1">
    <property type="nucleotide sequence ID" value="NZ_JAFKCZ010000009.1"/>
</dbReference>
<gene>
    <name evidence="3" type="ORF">JYP50_13945</name>
</gene>
<evidence type="ECO:0000259" key="1">
    <source>
        <dbReference type="Pfam" id="PF06938"/>
    </source>
</evidence>
<name>A0A939DGM2_9GAMM</name>
<dbReference type="Gene3D" id="3.10.540.10">
    <property type="entry name" value="duf1285 like domain"/>
    <property type="match status" value="1"/>
</dbReference>
<evidence type="ECO:0000313" key="4">
    <source>
        <dbReference type="Proteomes" id="UP000664303"/>
    </source>
</evidence>
<dbReference type="EMBL" id="JAFKCZ010000009">
    <property type="protein sequence ID" value="MBN7797709.1"/>
    <property type="molecule type" value="Genomic_DNA"/>
</dbReference>
<feature type="domain" description="DUF1285" evidence="2">
    <location>
        <begin position="95"/>
        <end position="182"/>
    </location>
</feature>
<keyword evidence="4" id="KW-1185">Reference proteome</keyword>
<feature type="domain" description="DUF1285" evidence="1">
    <location>
        <begin position="27"/>
        <end position="92"/>
    </location>
</feature>
<evidence type="ECO:0000313" key="3">
    <source>
        <dbReference type="EMBL" id="MBN7797709.1"/>
    </source>
</evidence>
<dbReference type="Pfam" id="PF06938">
    <property type="entry name" value="DUF1285_N"/>
    <property type="match status" value="1"/>
</dbReference>
<reference evidence="3" key="1">
    <citation type="submission" date="2021-02" db="EMBL/GenBank/DDBJ databases">
        <title>PHA producing bacteria isolated from coastal sediment in Guangdong, Shenzhen.</title>
        <authorList>
            <person name="Zheng W."/>
            <person name="Yu S."/>
            <person name="Huang Y."/>
        </authorList>
    </citation>
    <scope>NUCLEOTIDE SEQUENCE</scope>
    <source>
        <strain evidence="3">TN14-10</strain>
    </source>
</reference>
<dbReference type="PIRSF" id="PIRSF029557">
    <property type="entry name" value="UCP029557"/>
    <property type="match status" value="1"/>
</dbReference>
<evidence type="ECO:0000259" key="2">
    <source>
        <dbReference type="Pfam" id="PF21028"/>
    </source>
</evidence>